<dbReference type="CDD" id="cd06782">
    <property type="entry name" value="cpPDZ_CPP-like"/>
    <property type="match status" value="1"/>
</dbReference>
<dbReference type="InterPro" id="IPR004447">
    <property type="entry name" value="Peptidase_S41A"/>
</dbReference>
<keyword evidence="2 5" id="KW-0645">Protease</keyword>
<reference evidence="7 8" key="1">
    <citation type="submission" date="2019-03" db="EMBL/GenBank/DDBJ databases">
        <title>Genomic Encyclopedia of Archaeal and Bacterial Type Strains, Phase II (KMG-II): from individual species to whole genera.</title>
        <authorList>
            <person name="Goeker M."/>
        </authorList>
    </citation>
    <scope>NUCLEOTIDE SEQUENCE [LARGE SCALE GENOMIC DNA]</scope>
    <source>
        <strain evidence="7 8">DSM 28353</strain>
    </source>
</reference>
<dbReference type="Pfam" id="PF22694">
    <property type="entry name" value="CtpB_N-like"/>
    <property type="match status" value="1"/>
</dbReference>
<dbReference type="InterPro" id="IPR055210">
    <property type="entry name" value="CtpA/B_N"/>
</dbReference>
<dbReference type="GO" id="GO:0006508">
    <property type="term" value="P:proteolysis"/>
    <property type="evidence" value="ECO:0007669"/>
    <property type="project" value="UniProtKB-KW"/>
</dbReference>
<dbReference type="Gene3D" id="3.90.226.10">
    <property type="entry name" value="2-enoyl-CoA Hydratase, Chain A, domain 1"/>
    <property type="match status" value="1"/>
</dbReference>
<evidence type="ECO:0000256" key="3">
    <source>
        <dbReference type="ARBA" id="ARBA00022801"/>
    </source>
</evidence>
<evidence type="ECO:0000313" key="7">
    <source>
        <dbReference type="EMBL" id="TDQ73689.1"/>
    </source>
</evidence>
<dbReference type="Pfam" id="PF17820">
    <property type="entry name" value="PDZ_6"/>
    <property type="match status" value="1"/>
</dbReference>
<dbReference type="InterPro" id="IPR041489">
    <property type="entry name" value="PDZ_6"/>
</dbReference>
<dbReference type="PANTHER" id="PTHR32060:SF30">
    <property type="entry name" value="CARBOXY-TERMINAL PROCESSING PROTEASE CTPA"/>
    <property type="match status" value="1"/>
</dbReference>
<dbReference type="Proteomes" id="UP000295292">
    <property type="component" value="Unassembled WGS sequence"/>
</dbReference>
<dbReference type="SUPFAM" id="SSF50156">
    <property type="entry name" value="PDZ domain-like"/>
    <property type="match status" value="1"/>
</dbReference>
<evidence type="ECO:0000313" key="8">
    <source>
        <dbReference type="Proteomes" id="UP000295292"/>
    </source>
</evidence>
<dbReference type="GO" id="GO:0007165">
    <property type="term" value="P:signal transduction"/>
    <property type="evidence" value="ECO:0007669"/>
    <property type="project" value="TreeGrafter"/>
</dbReference>
<comment type="similarity">
    <text evidence="1 5">Belongs to the peptidase S41A family.</text>
</comment>
<dbReference type="SUPFAM" id="SSF52096">
    <property type="entry name" value="ClpP/crotonase"/>
    <property type="match status" value="1"/>
</dbReference>
<evidence type="ECO:0000256" key="1">
    <source>
        <dbReference type="ARBA" id="ARBA00009179"/>
    </source>
</evidence>
<protein>
    <submittedName>
        <fullName evidence="7">S41A family C-terminal processing peptidase-3</fullName>
    </submittedName>
</protein>
<dbReference type="InterPro" id="IPR036034">
    <property type="entry name" value="PDZ_sf"/>
</dbReference>
<dbReference type="GO" id="GO:0008236">
    <property type="term" value="F:serine-type peptidase activity"/>
    <property type="evidence" value="ECO:0007669"/>
    <property type="project" value="UniProtKB-KW"/>
</dbReference>
<keyword evidence="8" id="KW-1185">Reference proteome</keyword>
<dbReference type="InterPro" id="IPR005151">
    <property type="entry name" value="Tail-specific_protease"/>
</dbReference>
<dbReference type="EMBL" id="SNYV01000018">
    <property type="protein sequence ID" value="TDQ73689.1"/>
    <property type="molecule type" value="Genomic_DNA"/>
</dbReference>
<dbReference type="OrthoDB" id="9812068at2"/>
<dbReference type="SMART" id="SM00245">
    <property type="entry name" value="TSPc"/>
    <property type="match status" value="1"/>
</dbReference>
<dbReference type="Gene3D" id="2.30.42.10">
    <property type="match status" value="1"/>
</dbReference>
<comment type="caution">
    <text evidence="7">The sequence shown here is derived from an EMBL/GenBank/DDBJ whole genome shotgun (WGS) entry which is preliminary data.</text>
</comment>
<dbReference type="CDD" id="cd07560">
    <property type="entry name" value="Peptidase_S41_CPP"/>
    <property type="match status" value="1"/>
</dbReference>
<evidence type="ECO:0000256" key="4">
    <source>
        <dbReference type="ARBA" id="ARBA00022825"/>
    </source>
</evidence>
<dbReference type="SMART" id="SM00228">
    <property type="entry name" value="PDZ"/>
    <property type="match status" value="1"/>
</dbReference>
<proteinExistence type="inferred from homology"/>
<dbReference type="InterPro" id="IPR029045">
    <property type="entry name" value="ClpP/crotonase-like_dom_sf"/>
</dbReference>
<dbReference type="Pfam" id="PF03572">
    <property type="entry name" value="Peptidase_S41"/>
    <property type="match status" value="1"/>
</dbReference>
<dbReference type="InterPro" id="IPR001478">
    <property type="entry name" value="PDZ"/>
</dbReference>
<keyword evidence="4 5" id="KW-0720">Serine protease</keyword>
<dbReference type="GO" id="GO:0030288">
    <property type="term" value="C:outer membrane-bounded periplasmic space"/>
    <property type="evidence" value="ECO:0007669"/>
    <property type="project" value="TreeGrafter"/>
</dbReference>
<feature type="domain" description="PDZ" evidence="6">
    <location>
        <begin position="75"/>
        <end position="128"/>
    </location>
</feature>
<dbReference type="AlphaFoldDB" id="A0A4R6W936"/>
<dbReference type="NCBIfam" id="TIGR00225">
    <property type="entry name" value="prc"/>
    <property type="match status" value="1"/>
</dbReference>
<gene>
    <name evidence="7" type="ORF">CLV99_4125</name>
</gene>
<evidence type="ECO:0000259" key="6">
    <source>
        <dbReference type="PROSITE" id="PS50106"/>
    </source>
</evidence>
<dbReference type="Gene3D" id="3.30.750.44">
    <property type="match status" value="1"/>
</dbReference>
<accession>A0A4R6W936</accession>
<dbReference type="RefSeq" id="WP_133586282.1">
    <property type="nucleotide sequence ID" value="NZ_SNYV01000018.1"/>
</dbReference>
<dbReference type="PANTHER" id="PTHR32060">
    <property type="entry name" value="TAIL-SPECIFIC PROTEASE"/>
    <property type="match status" value="1"/>
</dbReference>
<evidence type="ECO:0000256" key="2">
    <source>
        <dbReference type="ARBA" id="ARBA00022670"/>
    </source>
</evidence>
<dbReference type="PROSITE" id="PS50106">
    <property type="entry name" value="PDZ"/>
    <property type="match status" value="1"/>
</dbReference>
<name>A0A4R6W936_9SPHI</name>
<evidence type="ECO:0000256" key="5">
    <source>
        <dbReference type="RuleBase" id="RU004404"/>
    </source>
</evidence>
<organism evidence="7 8">
    <name type="scientific">Sphingobacterium yanglingense</name>
    <dbReference type="NCBI Taxonomy" id="1437280"/>
    <lineage>
        <taxon>Bacteria</taxon>
        <taxon>Pseudomonadati</taxon>
        <taxon>Bacteroidota</taxon>
        <taxon>Sphingobacteriia</taxon>
        <taxon>Sphingobacteriales</taxon>
        <taxon>Sphingobacteriaceae</taxon>
        <taxon>Sphingobacterium</taxon>
    </lineage>
</organism>
<keyword evidence="3 5" id="KW-0378">Hydrolase</keyword>
<dbReference type="GO" id="GO:0004175">
    <property type="term" value="F:endopeptidase activity"/>
    <property type="evidence" value="ECO:0007669"/>
    <property type="project" value="TreeGrafter"/>
</dbReference>
<sequence length="541" mass="60491">MIKTGLLFGMVGMALSLQAQMNPKYKFEEALKVIQKNYVDQVDEEKLVDAAIKAMLAELDPHSRYTSREEAEAMNVGMSGSFAGIGIQFLKSKDSTYITEVNPDGPAMRAGLRVGDQIVSVNGESIVGQQLKNQDIMLKLRGDKGVPVTLGIKSPIVETVRNIEIIRESILDRSVRQAYMVDDEIGYISLVIFNGTTRQEIDSAIEQLQKKGMKKLILDLQGNGGGYVQSAIGVVDEFLPKEKIVFYSMNNQGEKDYYFTGGFGRFYDGNIVVLIDESTASASEIVSGALQDWDRAVIVGRRSFGKGLMQRPYDLPDGSVLQLTGARYYTPADRSIQRPYDKGAADYFADFNRRMASKELIEEGHVVFADSLKHSTLGTKRTVYGGGGITPDRFIPIDTNVYSEWMGHLVQSGLLVKFGFDYVQTHRVQLLEQYKDFKSFNRDYKIPESLLTGIITNAPKMKLVLPETTGAQESIALEMKAQIASLLYTGYDYQTRIRTEASESFKTAITILKDQEKYDGLLNRQEKLSEVKKTKKKNTKK</sequence>